<organism evidence="7 8">
    <name type="scientific">Roseivivax lentus</name>
    <dbReference type="NCBI Taxonomy" id="633194"/>
    <lineage>
        <taxon>Bacteria</taxon>
        <taxon>Pseudomonadati</taxon>
        <taxon>Pseudomonadota</taxon>
        <taxon>Alphaproteobacteria</taxon>
        <taxon>Rhodobacterales</taxon>
        <taxon>Roseobacteraceae</taxon>
        <taxon>Roseivivax</taxon>
    </lineage>
</organism>
<evidence type="ECO:0000256" key="5">
    <source>
        <dbReference type="ARBA" id="ARBA00023136"/>
    </source>
</evidence>
<feature type="transmembrane region" description="Helical" evidence="6">
    <location>
        <begin position="97"/>
        <end position="126"/>
    </location>
</feature>
<dbReference type="GO" id="GO:0005886">
    <property type="term" value="C:plasma membrane"/>
    <property type="evidence" value="ECO:0007669"/>
    <property type="project" value="UniProtKB-SubCell"/>
</dbReference>
<dbReference type="Pfam" id="PF02588">
    <property type="entry name" value="YitT_membrane"/>
    <property type="match status" value="1"/>
</dbReference>
<feature type="transmembrane region" description="Helical" evidence="6">
    <location>
        <begin position="160"/>
        <end position="177"/>
    </location>
</feature>
<accession>A0A1N7MRJ7</accession>
<dbReference type="InterPro" id="IPR051461">
    <property type="entry name" value="UPF0750_membrane"/>
</dbReference>
<keyword evidence="5 6" id="KW-0472">Membrane</keyword>
<dbReference type="PANTHER" id="PTHR33545:SF5">
    <property type="entry name" value="UPF0750 MEMBRANE PROTEIN YITT"/>
    <property type="match status" value="1"/>
</dbReference>
<dbReference type="PANTHER" id="PTHR33545">
    <property type="entry name" value="UPF0750 MEMBRANE PROTEIN YITT-RELATED"/>
    <property type="match status" value="1"/>
</dbReference>
<name>A0A1N7MRJ7_9RHOB</name>
<dbReference type="STRING" id="633194.SAMN05421759_10597"/>
<evidence type="ECO:0000256" key="3">
    <source>
        <dbReference type="ARBA" id="ARBA00022692"/>
    </source>
</evidence>
<feature type="transmembrane region" description="Helical" evidence="6">
    <location>
        <begin position="138"/>
        <end position="154"/>
    </location>
</feature>
<dbReference type="InterPro" id="IPR003740">
    <property type="entry name" value="YitT"/>
</dbReference>
<dbReference type="Proteomes" id="UP000186684">
    <property type="component" value="Unassembled WGS sequence"/>
</dbReference>
<keyword evidence="2" id="KW-1003">Cell membrane</keyword>
<feature type="transmembrane region" description="Helical" evidence="6">
    <location>
        <begin position="33"/>
        <end position="55"/>
    </location>
</feature>
<protein>
    <submittedName>
        <fullName evidence="7">Uncharacterized 5xTM membrane BCR, YitT family COG1284</fullName>
    </submittedName>
</protein>
<keyword evidence="4 6" id="KW-1133">Transmembrane helix</keyword>
<sequence length="186" mass="20298">MLIGCTLVALSIQFLRASELITGQVAGLSLVLAYPTGWSFGVVFFVLNLPFYVLAIRQMGWRFTVKNFIAVTTMSVMAELMPFVVEVQPLHPAVGAALFGLCAGMGLLGLFRHGASLGGVGIVALWLQDTRGIKAGNTQLIFDLGVFTLALFLFPWEKVMWSLLGAVILNAIITINHRRDRYIAKP</sequence>
<keyword evidence="3 6" id="KW-0812">Transmembrane</keyword>
<keyword evidence="8" id="KW-1185">Reference proteome</keyword>
<gene>
    <name evidence="7" type="ORF">SAMN05421759_10597</name>
</gene>
<evidence type="ECO:0000256" key="4">
    <source>
        <dbReference type="ARBA" id="ARBA00022989"/>
    </source>
</evidence>
<evidence type="ECO:0000313" key="8">
    <source>
        <dbReference type="Proteomes" id="UP000186684"/>
    </source>
</evidence>
<proteinExistence type="predicted"/>
<dbReference type="EMBL" id="FTOQ01000005">
    <property type="protein sequence ID" value="SIS88469.1"/>
    <property type="molecule type" value="Genomic_DNA"/>
</dbReference>
<evidence type="ECO:0000256" key="1">
    <source>
        <dbReference type="ARBA" id="ARBA00004651"/>
    </source>
</evidence>
<dbReference type="AlphaFoldDB" id="A0A1N7MRJ7"/>
<evidence type="ECO:0000256" key="6">
    <source>
        <dbReference type="SAM" id="Phobius"/>
    </source>
</evidence>
<reference evidence="8" key="1">
    <citation type="submission" date="2017-01" db="EMBL/GenBank/DDBJ databases">
        <authorList>
            <person name="Varghese N."/>
            <person name="Submissions S."/>
        </authorList>
    </citation>
    <scope>NUCLEOTIDE SEQUENCE [LARGE SCALE GENOMIC DNA]</scope>
    <source>
        <strain evidence="8">DSM 29430</strain>
    </source>
</reference>
<feature type="transmembrane region" description="Helical" evidence="6">
    <location>
        <begin position="67"/>
        <end position="85"/>
    </location>
</feature>
<evidence type="ECO:0000256" key="2">
    <source>
        <dbReference type="ARBA" id="ARBA00022475"/>
    </source>
</evidence>
<comment type="subcellular location">
    <subcellularLocation>
        <location evidence="1">Cell membrane</location>
        <topology evidence="1">Multi-pass membrane protein</topology>
    </subcellularLocation>
</comment>
<evidence type="ECO:0000313" key="7">
    <source>
        <dbReference type="EMBL" id="SIS88469.1"/>
    </source>
</evidence>